<dbReference type="Proteomes" id="UP000735302">
    <property type="component" value="Unassembled WGS sequence"/>
</dbReference>
<gene>
    <name evidence="1" type="ORF">PoB_004326000</name>
</gene>
<evidence type="ECO:0000313" key="1">
    <source>
        <dbReference type="EMBL" id="GFO16755.1"/>
    </source>
</evidence>
<reference evidence="1 2" key="1">
    <citation type="journal article" date="2021" name="Elife">
        <title>Chloroplast acquisition without the gene transfer in kleptoplastic sea slugs, Plakobranchus ocellatus.</title>
        <authorList>
            <person name="Maeda T."/>
            <person name="Takahashi S."/>
            <person name="Yoshida T."/>
            <person name="Shimamura S."/>
            <person name="Takaki Y."/>
            <person name="Nagai Y."/>
            <person name="Toyoda A."/>
            <person name="Suzuki Y."/>
            <person name="Arimoto A."/>
            <person name="Ishii H."/>
            <person name="Satoh N."/>
            <person name="Nishiyama T."/>
            <person name="Hasebe M."/>
            <person name="Maruyama T."/>
            <person name="Minagawa J."/>
            <person name="Obokata J."/>
            <person name="Shigenobu S."/>
        </authorList>
    </citation>
    <scope>NUCLEOTIDE SEQUENCE [LARGE SCALE GENOMIC DNA]</scope>
</reference>
<dbReference type="EMBL" id="BLXT01004716">
    <property type="protein sequence ID" value="GFO16755.1"/>
    <property type="molecule type" value="Genomic_DNA"/>
</dbReference>
<evidence type="ECO:0000313" key="2">
    <source>
        <dbReference type="Proteomes" id="UP000735302"/>
    </source>
</evidence>
<accession>A0AAV4BCF6</accession>
<keyword evidence="2" id="KW-1185">Reference proteome</keyword>
<sequence length="100" mass="11236">MKAFATKLNEYWNEKMNSGNPTASQHIGTISLYDVICTHNAVMRNTWWGSHVYETSNDLLIKQHSVIEFLAAEGCSAANIHARMKTVYGEMCISDCAVHK</sequence>
<name>A0AAV4BCF6_9GAST</name>
<protein>
    <submittedName>
        <fullName evidence="1">Transposase</fullName>
    </submittedName>
</protein>
<organism evidence="1 2">
    <name type="scientific">Plakobranchus ocellatus</name>
    <dbReference type="NCBI Taxonomy" id="259542"/>
    <lineage>
        <taxon>Eukaryota</taxon>
        <taxon>Metazoa</taxon>
        <taxon>Spiralia</taxon>
        <taxon>Lophotrochozoa</taxon>
        <taxon>Mollusca</taxon>
        <taxon>Gastropoda</taxon>
        <taxon>Heterobranchia</taxon>
        <taxon>Euthyneura</taxon>
        <taxon>Panpulmonata</taxon>
        <taxon>Sacoglossa</taxon>
        <taxon>Placobranchoidea</taxon>
        <taxon>Plakobranchidae</taxon>
        <taxon>Plakobranchus</taxon>
    </lineage>
</organism>
<comment type="caution">
    <text evidence="1">The sequence shown here is derived from an EMBL/GenBank/DDBJ whole genome shotgun (WGS) entry which is preliminary data.</text>
</comment>
<dbReference type="AlphaFoldDB" id="A0AAV4BCF6"/>
<proteinExistence type="predicted"/>